<dbReference type="STRING" id="1965070.A0A3S4Q9G6"/>
<dbReference type="EMBL" id="NCKU01011439">
    <property type="protein sequence ID" value="RWS00438.1"/>
    <property type="molecule type" value="Genomic_DNA"/>
</dbReference>
<name>A0A3S4Q9G6_9ACAR</name>
<evidence type="ECO:0000313" key="3">
    <source>
        <dbReference type="EMBL" id="RWS00438.1"/>
    </source>
</evidence>
<comment type="caution">
    <text evidence="4">The sequence shown here is derived from an EMBL/GenBank/DDBJ whole genome shotgun (WGS) entry which is preliminary data.</text>
</comment>
<protein>
    <submittedName>
        <fullName evidence="4">Nucleolar protein 4-like protein</fullName>
    </submittedName>
</protein>
<sequence>MESRRPSRHGTSRVAATVAQEVICCIMSSNDDAANASDSNIIKPLKIGIKRDTTTNQSGRGHKSTTRDPESSLPVALLPSVAENSLHAPFKRDAMYEAYQEWVSKTYGDSAKTKTVTRRKYNRIVKILKGEESTSIENSKFRFWVKAKGFKLGPVPNEANSCEEQVLFVPCTKNS</sequence>
<reference evidence="4" key="2">
    <citation type="submission" date="2018-11" db="EMBL/GenBank/DDBJ databases">
        <title>Trombidioid mite genomics.</title>
        <authorList>
            <person name="Dong X."/>
        </authorList>
    </citation>
    <scope>NUCLEOTIDE SEQUENCE</scope>
    <source>
        <strain evidence="4">UoL-WK</strain>
    </source>
</reference>
<evidence type="ECO:0000256" key="1">
    <source>
        <dbReference type="SAM" id="MobiDB-lite"/>
    </source>
</evidence>
<keyword evidence="5" id="KW-1185">Reference proteome</keyword>
<reference evidence="4 5" key="1">
    <citation type="journal article" date="2018" name="Gigascience">
        <title>Genomes of trombidid mites reveal novel predicted allergens and laterally-transferred genes associated with secondary metabolism.</title>
        <authorList>
            <person name="Dong X."/>
            <person name="Chaisiri K."/>
            <person name="Xia D."/>
            <person name="Armstrong S.D."/>
            <person name="Fang Y."/>
            <person name="Donnelly M.J."/>
            <person name="Kadowaki T."/>
            <person name="McGarry J.W."/>
            <person name="Darby A.C."/>
            <person name="Makepeace B.L."/>
        </authorList>
    </citation>
    <scope>NUCLEOTIDE SEQUENCE [LARGE SCALE GENOMIC DNA]</scope>
    <source>
        <strain evidence="4">UoL-WK</strain>
    </source>
</reference>
<dbReference type="EMBL" id="NCKU01011145">
    <property type="protein sequence ID" value="RWS00545.1"/>
    <property type="molecule type" value="Genomic_DNA"/>
</dbReference>
<organism evidence="4 5">
    <name type="scientific">Dinothrombium tinctorium</name>
    <dbReference type="NCBI Taxonomy" id="1965070"/>
    <lineage>
        <taxon>Eukaryota</taxon>
        <taxon>Metazoa</taxon>
        <taxon>Ecdysozoa</taxon>
        <taxon>Arthropoda</taxon>
        <taxon>Chelicerata</taxon>
        <taxon>Arachnida</taxon>
        <taxon>Acari</taxon>
        <taxon>Acariformes</taxon>
        <taxon>Trombidiformes</taxon>
        <taxon>Prostigmata</taxon>
        <taxon>Anystina</taxon>
        <taxon>Parasitengona</taxon>
        <taxon>Trombidioidea</taxon>
        <taxon>Trombidiidae</taxon>
        <taxon>Dinothrombium</taxon>
    </lineage>
</organism>
<proteinExistence type="predicted"/>
<feature type="region of interest" description="Disordered" evidence="1">
    <location>
        <begin position="49"/>
        <end position="74"/>
    </location>
</feature>
<dbReference type="AlphaFoldDB" id="A0A3S4Q9G6"/>
<dbReference type="Proteomes" id="UP000285301">
    <property type="component" value="Unassembled WGS sequence"/>
</dbReference>
<dbReference type="OrthoDB" id="10047222at2759"/>
<accession>A0A3S4Q9G6</accession>
<evidence type="ECO:0000313" key="5">
    <source>
        <dbReference type="Proteomes" id="UP000285301"/>
    </source>
</evidence>
<dbReference type="EMBL" id="NCKU01011442">
    <property type="protein sequence ID" value="RWS00435.1"/>
    <property type="molecule type" value="Genomic_DNA"/>
</dbReference>
<feature type="non-terminal residue" evidence="4">
    <location>
        <position position="175"/>
    </location>
</feature>
<gene>
    <name evidence="2" type="ORF">B4U79_01683</name>
    <name evidence="4" type="ORF">B4U79_03257</name>
    <name evidence="3" type="ORF">B4U79_10050</name>
</gene>
<evidence type="ECO:0000313" key="2">
    <source>
        <dbReference type="EMBL" id="RWS00435.1"/>
    </source>
</evidence>
<evidence type="ECO:0000313" key="4">
    <source>
        <dbReference type="EMBL" id="RWS00545.1"/>
    </source>
</evidence>